<evidence type="ECO:0000256" key="3">
    <source>
        <dbReference type="SAM" id="Phobius"/>
    </source>
</evidence>
<feature type="transmembrane region" description="Helical" evidence="3">
    <location>
        <begin position="85"/>
        <end position="103"/>
    </location>
</feature>
<keyword evidence="1" id="KW-0813">Transport</keyword>
<dbReference type="EMBL" id="AYKF01000078">
    <property type="protein sequence ID" value="ROO29831.1"/>
    <property type="molecule type" value="Genomic_DNA"/>
</dbReference>
<comment type="caution">
    <text evidence="5">The sequence shown here is derived from an EMBL/GenBank/DDBJ whole genome shotgun (WGS) entry which is preliminary data.</text>
</comment>
<feature type="transmembrane region" description="Helical" evidence="3">
    <location>
        <begin position="141"/>
        <end position="158"/>
    </location>
</feature>
<dbReference type="NCBIfam" id="TIGR02123">
    <property type="entry name" value="TRAP_fused"/>
    <property type="match status" value="1"/>
</dbReference>
<comment type="subcellular location">
    <subcellularLocation>
        <location evidence="1">Cell inner membrane</location>
        <topology evidence="1">Multi-pass membrane protein</topology>
    </subcellularLocation>
</comment>
<proteinExistence type="predicted"/>
<feature type="transmembrane region" description="Helical" evidence="3">
    <location>
        <begin position="115"/>
        <end position="135"/>
    </location>
</feature>
<gene>
    <name evidence="5" type="ORF">SAHL_08650</name>
</gene>
<dbReference type="InterPro" id="IPR011853">
    <property type="entry name" value="TRAP_DctM-Dct_fused"/>
</dbReference>
<keyword evidence="3" id="KW-0472">Membrane</keyword>
<feature type="transmembrane region" description="Helical" evidence="3">
    <location>
        <begin position="416"/>
        <end position="440"/>
    </location>
</feature>
<dbReference type="AlphaFoldDB" id="A0A423PW97"/>
<reference evidence="5 6" key="1">
    <citation type="submission" date="2013-10" db="EMBL/GenBank/DDBJ databases">
        <title>Salinisphaera halophila YIM 95161 Genome Sequencing.</title>
        <authorList>
            <person name="Lai Q."/>
            <person name="Li C."/>
            <person name="Shao Z."/>
        </authorList>
    </citation>
    <scope>NUCLEOTIDE SEQUENCE [LARGE SCALE GENOMIC DNA]</scope>
    <source>
        <strain evidence="5 6">YIM 95161</strain>
    </source>
</reference>
<comment type="function">
    <text evidence="1">Part of the tripartite ATP-independent periplasmic (TRAP) transport system.</text>
</comment>
<dbReference type="OrthoDB" id="9759894at2"/>
<feature type="transmembrane region" description="Helical" evidence="3">
    <location>
        <begin position="446"/>
        <end position="469"/>
    </location>
</feature>
<evidence type="ECO:0000313" key="5">
    <source>
        <dbReference type="EMBL" id="ROO29831.1"/>
    </source>
</evidence>
<sequence length="656" mass="69300">MSESSDTSANTDSEQKPADALALGGWRDLCRPAPLVALAWALLQLLIFVWPDMDIMVRRAGHVAFATALTCLLMGKVTGFMAGRWFYRALACIALLPPIYIFIELDRIYDRIVQLDPVLIGDYVFACAMLVLLLVAALRRAGLGMFVLAVVFIAYQLFGGDMPGVLGHNMSGFSTFIEVLFLTERGIFGIPTAVSAEIVFYFILFAGIFDAYGGGQLIVDLAMRLTGRQVGGPAKASVIASGLTGSVSGSAVANVMSTGIFTIPLMRRVGYNSTFAAATESVASTGGQILPPVMGAGAFIMANFLQIPYQEVVLAALVPALLYFASLLFVVHYRARRDEISMLGADEVGDWRVALKARWHLLVPLIWLVVVIVSGLAVAEAAVQASILTVVIGTLRRGTRQRPLEIIQALVRTSERALSVALPCAVASVIVAVIAFTGLGTKFTSLIVAMSSGSLALALILSALGSLVLGAGMPTTSAYIMAAVLIAPALVNFGLDPTVAHLFVFYISIMSMVTPPVALAAYAASTISGSRPGPTGWWAFYLATPALAIPFAFTLHPELVTWSSASGLAWALLQVVTACWALAVAVPGWLGRSLHWAERGMFAGAGIACFLPLMWLSIAGFFVLAALVGVIRLGASSSGAAAGGASNERQRRGQSR</sequence>
<dbReference type="PANTHER" id="PTHR43849:SF2">
    <property type="entry name" value="BLL3936 PROTEIN"/>
    <property type="match status" value="1"/>
</dbReference>
<feature type="transmembrane region" description="Helical" evidence="3">
    <location>
        <begin position="476"/>
        <end position="495"/>
    </location>
</feature>
<protein>
    <submittedName>
        <fullName evidence="5">C4-dicarboxylate ABC transporter permease</fullName>
    </submittedName>
</protein>
<evidence type="ECO:0000259" key="4">
    <source>
        <dbReference type="Pfam" id="PF06808"/>
    </source>
</evidence>
<feature type="transmembrane region" description="Helical" evidence="3">
    <location>
        <begin position="568"/>
        <end position="590"/>
    </location>
</feature>
<dbReference type="GO" id="GO:0022857">
    <property type="term" value="F:transmembrane transporter activity"/>
    <property type="evidence" value="ECO:0007669"/>
    <property type="project" value="UniProtKB-UniRule"/>
</dbReference>
<accession>A0A423PW97</accession>
<feature type="transmembrane region" description="Helical" evidence="3">
    <location>
        <begin position="33"/>
        <end position="50"/>
    </location>
</feature>
<feature type="transmembrane region" description="Helical" evidence="3">
    <location>
        <begin position="312"/>
        <end position="333"/>
    </location>
</feature>
<feature type="transmembrane region" description="Helical" evidence="3">
    <location>
        <begin position="198"/>
        <end position="219"/>
    </location>
</feature>
<evidence type="ECO:0000256" key="2">
    <source>
        <dbReference type="SAM" id="MobiDB-lite"/>
    </source>
</evidence>
<name>A0A423PW97_9GAMM</name>
<feature type="region of interest" description="Disordered" evidence="2">
    <location>
        <begin position="637"/>
        <end position="656"/>
    </location>
</feature>
<feature type="domain" description="TRAP C4-dicarboxylate transport system permease DctM subunit" evidence="4">
    <location>
        <begin position="131"/>
        <end position="562"/>
    </location>
</feature>
<dbReference type="GO" id="GO:0005886">
    <property type="term" value="C:plasma membrane"/>
    <property type="evidence" value="ECO:0007669"/>
    <property type="project" value="UniProtKB-SubCell"/>
</dbReference>
<keyword evidence="1" id="KW-0997">Cell inner membrane</keyword>
<feature type="transmembrane region" description="Helical" evidence="3">
    <location>
        <begin position="602"/>
        <end position="631"/>
    </location>
</feature>
<feature type="compositionally biased region" description="Low complexity" evidence="2">
    <location>
        <begin position="637"/>
        <end position="646"/>
    </location>
</feature>
<evidence type="ECO:0000313" key="6">
    <source>
        <dbReference type="Proteomes" id="UP000285123"/>
    </source>
</evidence>
<evidence type="ECO:0000256" key="1">
    <source>
        <dbReference type="RuleBase" id="RU369079"/>
    </source>
</evidence>
<dbReference type="PANTHER" id="PTHR43849">
    <property type="entry name" value="BLL3936 PROTEIN"/>
    <property type="match status" value="1"/>
</dbReference>
<dbReference type="Pfam" id="PF06808">
    <property type="entry name" value="DctM"/>
    <property type="match status" value="1"/>
</dbReference>
<dbReference type="RefSeq" id="WP_123591013.1">
    <property type="nucleotide sequence ID" value="NZ_AYKF01000078.1"/>
</dbReference>
<keyword evidence="3" id="KW-1133">Transmembrane helix</keyword>
<feature type="transmembrane region" description="Helical" evidence="3">
    <location>
        <begin position="536"/>
        <end position="556"/>
    </location>
</feature>
<feature type="transmembrane region" description="Helical" evidence="3">
    <location>
        <begin position="501"/>
        <end position="524"/>
    </location>
</feature>
<dbReference type="InterPro" id="IPR010656">
    <property type="entry name" value="DctM"/>
</dbReference>
<organism evidence="5 6">
    <name type="scientific">Salinisphaera orenii YIM 95161</name>
    <dbReference type="NCBI Taxonomy" id="1051139"/>
    <lineage>
        <taxon>Bacteria</taxon>
        <taxon>Pseudomonadati</taxon>
        <taxon>Pseudomonadota</taxon>
        <taxon>Gammaproteobacteria</taxon>
        <taxon>Salinisphaerales</taxon>
        <taxon>Salinisphaeraceae</taxon>
        <taxon>Salinisphaera</taxon>
    </lineage>
</organism>
<keyword evidence="1" id="KW-1003">Cell membrane</keyword>
<feature type="transmembrane region" description="Helical" evidence="3">
    <location>
        <begin position="365"/>
        <end position="395"/>
    </location>
</feature>
<dbReference type="Proteomes" id="UP000285123">
    <property type="component" value="Unassembled WGS sequence"/>
</dbReference>
<keyword evidence="3" id="KW-0812">Transmembrane</keyword>